<evidence type="ECO:0000256" key="1">
    <source>
        <dbReference type="SAM" id="Phobius"/>
    </source>
</evidence>
<keyword evidence="1" id="KW-0812">Transmembrane</keyword>
<organism evidence="2">
    <name type="scientific">Picea glauca</name>
    <name type="common">White spruce</name>
    <name type="synonym">Pinus glauca</name>
    <dbReference type="NCBI Taxonomy" id="3330"/>
    <lineage>
        <taxon>Eukaryota</taxon>
        <taxon>Viridiplantae</taxon>
        <taxon>Streptophyta</taxon>
        <taxon>Embryophyta</taxon>
        <taxon>Tracheophyta</taxon>
        <taxon>Spermatophyta</taxon>
        <taxon>Pinopsida</taxon>
        <taxon>Pinidae</taxon>
        <taxon>Conifers I</taxon>
        <taxon>Pinales</taxon>
        <taxon>Pinaceae</taxon>
        <taxon>Picea</taxon>
    </lineage>
</organism>
<dbReference type="AlphaFoldDB" id="A0A101LWV0"/>
<comment type="caution">
    <text evidence="2">The sequence shown here is derived from an EMBL/GenBank/DDBJ whole genome shotgun (WGS) entry which is preliminary data.</text>
</comment>
<dbReference type="EMBL" id="LKAM01000010">
    <property type="protein sequence ID" value="KUM46633.1"/>
    <property type="molecule type" value="Genomic_DNA"/>
</dbReference>
<evidence type="ECO:0000313" key="2">
    <source>
        <dbReference type="EMBL" id="KUM46633.1"/>
    </source>
</evidence>
<gene>
    <name evidence="2" type="ORF">ABT39_MTgene1313</name>
</gene>
<reference evidence="2" key="1">
    <citation type="journal article" date="2015" name="Genome Biol. Evol.">
        <title>Organellar Genomes of White Spruce (Picea glauca): Assembly and Annotation.</title>
        <authorList>
            <person name="Jackman S.D."/>
            <person name="Warren R.L."/>
            <person name="Gibb E.A."/>
            <person name="Vandervalk B.P."/>
            <person name="Mohamadi H."/>
            <person name="Chu J."/>
            <person name="Raymond A."/>
            <person name="Pleasance S."/>
            <person name="Coope R."/>
            <person name="Wildung M.R."/>
            <person name="Ritland C.E."/>
            <person name="Bousquet J."/>
            <person name="Jones S.J."/>
            <person name="Bohlmann J."/>
            <person name="Birol I."/>
        </authorList>
    </citation>
    <scope>NUCLEOTIDE SEQUENCE [LARGE SCALE GENOMIC DNA]</scope>
    <source>
        <tissue evidence="2">Flushing bud</tissue>
    </source>
</reference>
<protein>
    <submittedName>
        <fullName evidence="2">Uncharacterized protein</fullName>
    </submittedName>
</protein>
<feature type="transmembrane region" description="Helical" evidence="1">
    <location>
        <begin position="25"/>
        <end position="46"/>
    </location>
</feature>
<geneLocation type="mitochondrion" evidence="2"/>
<keyword evidence="1" id="KW-1133">Transmembrane helix</keyword>
<sequence length="56" mass="6420">MGYSNMYIDMWSFSLGSESLDIHPILMSIPTSLLWQNLISFLLSLIGSDRNRQTLI</sequence>
<accession>A0A101LWV0</accession>
<keyword evidence="2" id="KW-0496">Mitochondrion</keyword>
<proteinExistence type="predicted"/>
<keyword evidence="1" id="KW-0472">Membrane</keyword>
<name>A0A101LWV0_PICGL</name>